<sequence>MEGDCGGRSPDDPQSSKRSVDSGDVGDIEVEATIPVNELLAQTNRHKGITRSDIDALAQLKSLRKAL</sequence>
<dbReference type="AlphaFoldDB" id="A0A1A2USZ7"/>
<comment type="caution">
    <text evidence="2">The sequence shown here is derived from an EMBL/GenBank/DDBJ whole genome shotgun (WGS) entry which is preliminary data.</text>
</comment>
<feature type="region of interest" description="Disordered" evidence="1">
    <location>
        <begin position="1"/>
        <end position="29"/>
    </location>
</feature>
<proteinExistence type="predicted"/>
<name>A0A1A2USZ7_MYCSC</name>
<evidence type="ECO:0000313" key="3">
    <source>
        <dbReference type="Proteomes" id="UP000092207"/>
    </source>
</evidence>
<dbReference type="Proteomes" id="UP000092207">
    <property type="component" value="Unassembled WGS sequence"/>
</dbReference>
<evidence type="ECO:0000256" key="1">
    <source>
        <dbReference type="SAM" id="MobiDB-lite"/>
    </source>
</evidence>
<reference evidence="2 3" key="1">
    <citation type="submission" date="2016-06" db="EMBL/GenBank/DDBJ databases">
        <authorList>
            <person name="Kjaerup R.B."/>
            <person name="Dalgaard T.S."/>
            <person name="Juul-Madsen H.R."/>
        </authorList>
    </citation>
    <scope>NUCLEOTIDE SEQUENCE [LARGE SCALE GENOMIC DNA]</scope>
    <source>
        <strain evidence="2 3">E2838</strain>
    </source>
</reference>
<feature type="compositionally biased region" description="Basic and acidic residues" evidence="1">
    <location>
        <begin position="9"/>
        <end position="21"/>
    </location>
</feature>
<protein>
    <submittedName>
        <fullName evidence="2">Uncharacterized protein</fullName>
    </submittedName>
</protein>
<dbReference type="RefSeq" id="WP_067309138.1">
    <property type="nucleotide sequence ID" value="NZ_LZJY01000346.1"/>
</dbReference>
<gene>
    <name evidence="2" type="ORF">A5679_02090</name>
</gene>
<accession>A0A1A2USZ7</accession>
<evidence type="ECO:0000313" key="2">
    <source>
        <dbReference type="EMBL" id="OBH91565.1"/>
    </source>
</evidence>
<organism evidence="2 3">
    <name type="scientific">Mycobacterium scrofulaceum</name>
    <dbReference type="NCBI Taxonomy" id="1783"/>
    <lineage>
        <taxon>Bacteria</taxon>
        <taxon>Bacillati</taxon>
        <taxon>Actinomycetota</taxon>
        <taxon>Actinomycetes</taxon>
        <taxon>Mycobacteriales</taxon>
        <taxon>Mycobacteriaceae</taxon>
        <taxon>Mycobacterium</taxon>
    </lineage>
</organism>
<dbReference type="EMBL" id="LZJY01000346">
    <property type="protein sequence ID" value="OBH91565.1"/>
    <property type="molecule type" value="Genomic_DNA"/>
</dbReference>